<feature type="non-terminal residue" evidence="2">
    <location>
        <position position="326"/>
    </location>
</feature>
<sequence>MLPIAWSSDGRIAALPLSAQEWQADLLLIHVATGASVVREPSDMPLQTKGFPDIATLQWDSEDAVSVTYDLITCADTDCSAPLRDGTLRARHPLPDPNGSGEGGGLAGGRGEALADKAAGDWGPGLVAGVDLGYLPCRDAAQIDPACLTGLGLSEEAAAFSHAIAGDYSGFATGSDFRETGDVDLAHAELLGASVFVTPVLLNGPVGLHQVAFTRDLRANFRDTASQRMLDRYPNATSAVAMTIGAHRNLPDGTQRFVLTEAISDGCRACAGLGTAVTFLEIGPSTGKVPLRRPVGLLLDAATAEDSVSAEMLLARPDRLQAMLNR</sequence>
<gene>
    <name evidence="2" type="ORF">SCF082_LOCUS36415</name>
</gene>
<evidence type="ECO:0000256" key="1">
    <source>
        <dbReference type="SAM" id="MobiDB-lite"/>
    </source>
</evidence>
<organism evidence="2 3">
    <name type="scientific">Durusdinium trenchii</name>
    <dbReference type="NCBI Taxonomy" id="1381693"/>
    <lineage>
        <taxon>Eukaryota</taxon>
        <taxon>Sar</taxon>
        <taxon>Alveolata</taxon>
        <taxon>Dinophyceae</taxon>
        <taxon>Suessiales</taxon>
        <taxon>Symbiodiniaceae</taxon>
        <taxon>Durusdinium</taxon>
    </lineage>
</organism>
<feature type="region of interest" description="Disordered" evidence="1">
    <location>
        <begin position="86"/>
        <end position="110"/>
    </location>
</feature>
<evidence type="ECO:0000313" key="2">
    <source>
        <dbReference type="EMBL" id="CAK9074947.1"/>
    </source>
</evidence>
<proteinExistence type="predicted"/>
<accession>A0ABP0PHE1</accession>
<reference evidence="2 3" key="1">
    <citation type="submission" date="2024-02" db="EMBL/GenBank/DDBJ databases">
        <authorList>
            <person name="Chen Y."/>
            <person name="Shah S."/>
            <person name="Dougan E. K."/>
            <person name="Thang M."/>
            <person name="Chan C."/>
        </authorList>
    </citation>
    <scope>NUCLEOTIDE SEQUENCE [LARGE SCALE GENOMIC DNA]</scope>
</reference>
<evidence type="ECO:0000313" key="3">
    <source>
        <dbReference type="Proteomes" id="UP001642464"/>
    </source>
</evidence>
<keyword evidence="3" id="KW-1185">Reference proteome</keyword>
<dbReference type="Proteomes" id="UP001642464">
    <property type="component" value="Unassembled WGS sequence"/>
</dbReference>
<feature type="compositionally biased region" description="Gly residues" evidence="1">
    <location>
        <begin position="100"/>
        <end position="110"/>
    </location>
</feature>
<protein>
    <submittedName>
        <fullName evidence="2">Peptidoglycan-binding protein</fullName>
    </submittedName>
</protein>
<name>A0ABP0PHE1_9DINO</name>
<comment type="caution">
    <text evidence="2">The sequence shown here is derived from an EMBL/GenBank/DDBJ whole genome shotgun (WGS) entry which is preliminary data.</text>
</comment>
<dbReference type="EMBL" id="CAXAMM010035827">
    <property type="protein sequence ID" value="CAK9074947.1"/>
    <property type="molecule type" value="Genomic_DNA"/>
</dbReference>